<comment type="caution">
    <text evidence="4">The sequence shown here is derived from an EMBL/GenBank/DDBJ whole genome shotgun (WGS) entry which is preliminary data.</text>
</comment>
<keyword evidence="5" id="KW-1185">Reference proteome</keyword>
<dbReference type="GO" id="GO:0006753">
    <property type="term" value="P:nucleoside phosphate metabolic process"/>
    <property type="evidence" value="ECO:0007669"/>
    <property type="project" value="TreeGrafter"/>
</dbReference>
<dbReference type="Proteomes" id="UP000010420">
    <property type="component" value="Unassembled WGS sequence"/>
</dbReference>
<dbReference type="CDD" id="cd03424">
    <property type="entry name" value="NUDIX_ADPRase_Nudt5_UGPPase_Nudt14"/>
    <property type="match status" value="1"/>
</dbReference>
<dbReference type="GO" id="GO:0019693">
    <property type="term" value="P:ribose phosphate metabolic process"/>
    <property type="evidence" value="ECO:0007669"/>
    <property type="project" value="TreeGrafter"/>
</dbReference>
<dbReference type="Pfam" id="PF00293">
    <property type="entry name" value="NUDIX"/>
    <property type="match status" value="1"/>
</dbReference>
<evidence type="ECO:0000256" key="1">
    <source>
        <dbReference type="ARBA" id="ARBA00001946"/>
    </source>
</evidence>
<proteinExistence type="predicted"/>
<dbReference type="GO" id="GO:0016787">
    <property type="term" value="F:hydrolase activity"/>
    <property type="evidence" value="ECO:0007669"/>
    <property type="project" value="UniProtKB-KW"/>
</dbReference>
<dbReference type="InterPro" id="IPR020084">
    <property type="entry name" value="NUDIX_hydrolase_CS"/>
</dbReference>
<dbReference type="PANTHER" id="PTHR11839:SF18">
    <property type="entry name" value="NUDIX HYDROLASE DOMAIN-CONTAINING PROTEIN"/>
    <property type="match status" value="1"/>
</dbReference>
<dbReference type="STRING" id="545697.HMPREF0216_01654"/>
<dbReference type="HOGENOM" id="CLU_062658_0_3_9"/>
<comment type="cofactor">
    <cofactor evidence="1">
        <name>Mg(2+)</name>
        <dbReference type="ChEBI" id="CHEBI:18420"/>
    </cofactor>
</comment>
<evidence type="ECO:0000256" key="2">
    <source>
        <dbReference type="ARBA" id="ARBA00022801"/>
    </source>
</evidence>
<organism evidence="4 5">
    <name type="scientific">Clostridium celatum DSM 1785</name>
    <dbReference type="NCBI Taxonomy" id="545697"/>
    <lineage>
        <taxon>Bacteria</taxon>
        <taxon>Bacillati</taxon>
        <taxon>Bacillota</taxon>
        <taxon>Clostridia</taxon>
        <taxon>Eubacteriales</taxon>
        <taxon>Clostridiaceae</taxon>
        <taxon>Clostridium</taxon>
    </lineage>
</organism>
<name>L1QGI1_9CLOT</name>
<dbReference type="PATRIC" id="fig|545697.3.peg.1629"/>
<dbReference type="SUPFAM" id="SSF55811">
    <property type="entry name" value="Nudix"/>
    <property type="match status" value="1"/>
</dbReference>
<accession>L1QGI1</accession>
<protein>
    <submittedName>
        <fullName evidence="4">Hydrolase, NUDIX family</fullName>
    </submittedName>
</protein>
<dbReference type="EMBL" id="AMEZ01000048">
    <property type="protein sequence ID" value="EKY27051.1"/>
    <property type="molecule type" value="Genomic_DNA"/>
</dbReference>
<dbReference type="InterPro" id="IPR015797">
    <property type="entry name" value="NUDIX_hydrolase-like_dom_sf"/>
</dbReference>
<evidence type="ECO:0000259" key="3">
    <source>
        <dbReference type="PROSITE" id="PS51462"/>
    </source>
</evidence>
<evidence type="ECO:0000313" key="5">
    <source>
        <dbReference type="Proteomes" id="UP000010420"/>
    </source>
</evidence>
<dbReference type="PROSITE" id="PS00893">
    <property type="entry name" value="NUDIX_BOX"/>
    <property type="match status" value="1"/>
</dbReference>
<dbReference type="eggNOG" id="COG0494">
    <property type="taxonomic scope" value="Bacteria"/>
</dbReference>
<feature type="domain" description="Nudix hydrolase" evidence="3">
    <location>
        <begin position="61"/>
        <end position="195"/>
    </location>
</feature>
<keyword evidence="2 4" id="KW-0378">Hydrolase</keyword>
<reference evidence="4 5" key="1">
    <citation type="submission" date="2012-05" db="EMBL/GenBank/DDBJ databases">
        <authorList>
            <person name="Weinstock G."/>
            <person name="Sodergren E."/>
            <person name="Lobos E.A."/>
            <person name="Fulton L."/>
            <person name="Fulton R."/>
            <person name="Courtney L."/>
            <person name="Fronick C."/>
            <person name="O'Laughlin M."/>
            <person name="Godfrey J."/>
            <person name="Wilson R.M."/>
            <person name="Miner T."/>
            <person name="Farmer C."/>
            <person name="Delehaunty K."/>
            <person name="Cordes M."/>
            <person name="Minx P."/>
            <person name="Tomlinson C."/>
            <person name="Chen J."/>
            <person name="Wollam A."/>
            <person name="Pepin K.H."/>
            <person name="Bhonagiri V."/>
            <person name="Zhang X."/>
            <person name="Suruliraj S."/>
            <person name="Warren W."/>
            <person name="Mitreva M."/>
            <person name="Mardis E.R."/>
            <person name="Wilson R.K."/>
        </authorList>
    </citation>
    <scope>NUCLEOTIDE SEQUENCE [LARGE SCALE GENOMIC DNA]</scope>
    <source>
        <strain evidence="4 5">DSM 1785</strain>
    </source>
</reference>
<dbReference type="InterPro" id="IPR000086">
    <property type="entry name" value="NUDIX_hydrolase_dom"/>
</dbReference>
<dbReference type="AlphaFoldDB" id="L1QGI1"/>
<dbReference type="Gene3D" id="3.90.79.10">
    <property type="entry name" value="Nucleoside Triphosphate Pyrophosphohydrolase"/>
    <property type="match status" value="1"/>
</dbReference>
<dbReference type="PANTHER" id="PTHR11839">
    <property type="entry name" value="UDP/ADP-SUGAR PYROPHOSPHATASE"/>
    <property type="match status" value="1"/>
</dbReference>
<dbReference type="PROSITE" id="PS51462">
    <property type="entry name" value="NUDIX"/>
    <property type="match status" value="1"/>
</dbReference>
<sequence length="208" mass="23957">MEEIFMEINKIKKLTTLAETKFLSMYKADYVNKSGKEKSWIIASRKTKEDLSEQYFNGKEGKVDAVVVLGFHKEEKKLIIIKQFRVPLNDYIYELPAGLIDPEENIFTTVERELREETGLKLEEIIKEKSGKQLYLSAGMTDESVSLAYCICSGEISKDNLEEDEDIETILVSREEAKELLLKDEKFDIKAFMALQSFVALGEDLFKK</sequence>
<gene>
    <name evidence="4" type="ORF">HMPREF0216_01654</name>
</gene>
<evidence type="ECO:0000313" key="4">
    <source>
        <dbReference type="EMBL" id="EKY27051.1"/>
    </source>
</evidence>